<dbReference type="EMBL" id="VFJB01000006">
    <property type="protein sequence ID" value="KAA0257658.1"/>
    <property type="molecule type" value="Genomic_DNA"/>
</dbReference>
<dbReference type="SUPFAM" id="SSF158446">
    <property type="entry name" value="IVS-encoded protein-like"/>
    <property type="match status" value="1"/>
</dbReference>
<dbReference type="RefSeq" id="WP_149266631.1">
    <property type="nucleotide sequence ID" value="NZ_VFJB01000006.1"/>
</dbReference>
<dbReference type="AlphaFoldDB" id="A0A5A8F0R1"/>
<evidence type="ECO:0000313" key="1">
    <source>
        <dbReference type="EMBL" id="KAA0257658.1"/>
    </source>
</evidence>
<organism evidence="1 2">
    <name type="scientific">Deferribacter autotrophicus</name>
    <dbReference type="NCBI Taxonomy" id="500465"/>
    <lineage>
        <taxon>Bacteria</taxon>
        <taxon>Pseudomonadati</taxon>
        <taxon>Deferribacterota</taxon>
        <taxon>Deferribacteres</taxon>
        <taxon>Deferribacterales</taxon>
        <taxon>Deferribacteraceae</taxon>
        <taxon>Deferribacter</taxon>
    </lineage>
</organism>
<name>A0A5A8F0R1_9BACT</name>
<evidence type="ECO:0000313" key="2">
    <source>
        <dbReference type="Proteomes" id="UP000322876"/>
    </source>
</evidence>
<dbReference type="PANTHER" id="PTHR38471:SF2">
    <property type="entry name" value="FOUR HELIX BUNDLE PROTEIN"/>
    <property type="match status" value="1"/>
</dbReference>
<dbReference type="CDD" id="cd16377">
    <property type="entry name" value="23S_rRNA_IVP_like"/>
    <property type="match status" value="1"/>
</dbReference>
<accession>A0A5A8F0R1</accession>
<gene>
    <name evidence="1" type="ORF">FHQ18_07910</name>
</gene>
<dbReference type="Gene3D" id="1.20.1440.60">
    <property type="entry name" value="23S rRNA-intervening sequence"/>
    <property type="match status" value="1"/>
</dbReference>
<dbReference type="InterPro" id="IPR036583">
    <property type="entry name" value="23S_rRNA_IVS_sf"/>
</dbReference>
<comment type="caution">
    <text evidence="1">The sequence shown here is derived from an EMBL/GenBank/DDBJ whole genome shotgun (WGS) entry which is preliminary data.</text>
</comment>
<proteinExistence type="predicted"/>
<keyword evidence="2" id="KW-1185">Reference proteome</keyword>
<dbReference type="OrthoDB" id="160990at2"/>
<reference evidence="1 2" key="1">
    <citation type="submission" date="2019-06" db="EMBL/GenBank/DDBJ databases">
        <title>Genomic insights into carbon and energy metabolism of Deferribacter autotrophicus revealed new metabolic traits in the phylum Deferribacteres.</title>
        <authorList>
            <person name="Slobodkin A.I."/>
            <person name="Slobodkina G.B."/>
            <person name="Allioux M."/>
            <person name="Alain K."/>
            <person name="Jebbar M."/>
            <person name="Shadrin V."/>
            <person name="Kublanov I.V."/>
            <person name="Toshchakov S.V."/>
            <person name="Bonch-Osmolovskaya E.A."/>
        </authorList>
    </citation>
    <scope>NUCLEOTIDE SEQUENCE [LARGE SCALE GENOMIC DNA]</scope>
    <source>
        <strain evidence="1 2">SL50</strain>
    </source>
</reference>
<dbReference type="PANTHER" id="PTHR38471">
    <property type="entry name" value="FOUR HELIX BUNDLE PROTEIN"/>
    <property type="match status" value="1"/>
</dbReference>
<dbReference type="NCBIfam" id="TIGR02436">
    <property type="entry name" value="four helix bundle protein"/>
    <property type="match status" value="1"/>
</dbReference>
<dbReference type="InterPro" id="IPR012657">
    <property type="entry name" value="23S_rRNA-intervening_sequence"/>
</dbReference>
<sequence length="121" mass="14235">MKIERFEDIKAWKEARELAKIVYENFKDIKDYGFKDQIQRAAVSIMSNIAEGFDRHSNKDFIHFLVIARGSVSEVKSLLYVALDNEYIDSKMFEKLYNHCNKIANLINGFIRYLRNSSRSC</sequence>
<dbReference type="Proteomes" id="UP000322876">
    <property type="component" value="Unassembled WGS sequence"/>
</dbReference>
<protein>
    <submittedName>
        <fullName evidence="1">Four helix bundle protein</fullName>
    </submittedName>
</protein>
<dbReference type="Pfam" id="PF05635">
    <property type="entry name" value="23S_rRNA_IVP"/>
    <property type="match status" value="1"/>
</dbReference>